<reference evidence="2 3" key="1">
    <citation type="journal article" date="2012" name="Stand. Genomic Sci.">
        <title>Genome sequence of the orange-pigmented seawater bacterium Owenweeksia hongkongensis type strain (UST20020801(T)).</title>
        <authorList>
            <person name="Riedel T."/>
            <person name="Held B."/>
            <person name="Nolan M."/>
            <person name="Lucas S."/>
            <person name="Lapidus A."/>
            <person name="Tice H."/>
            <person name="Del Rio T.G."/>
            <person name="Cheng J.F."/>
            <person name="Han C."/>
            <person name="Tapia R."/>
            <person name="Goodwin L.A."/>
            <person name="Pitluck S."/>
            <person name="Liolios K."/>
            <person name="Mavromatis K."/>
            <person name="Pagani I."/>
            <person name="Ivanova N."/>
            <person name="Mikhailova N."/>
            <person name="Pati A."/>
            <person name="Chen A."/>
            <person name="Palaniappan K."/>
            <person name="Rohde M."/>
            <person name="Tindall B.J."/>
            <person name="Detter J.C."/>
            <person name="Goker M."/>
            <person name="Woyke T."/>
            <person name="Bristow J."/>
            <person name="Eisen J.A."/>
            <person name="Markowitz V."/>
            <person name="Hugenholtz P."/>
            <person name="Klenk H.P."/>
            <person name="Kyrpides N.C."/>
        </authorList>
    </citation>
    <scope>NUCLEOTIDE SEQUENCE</scope>
    <source>
        <strain evidence="3">DSM 17368 / JCM 12287 / NRRL B-23963</strain>
    </source>
</reference>
<sequence length="677" mass="77681">MKRLSVILLLIFSLSANAQTPPTQELETQIESVADGNIENQTDLLQVAENIQILEANPIEVNFADAEELEKIPYLNIFQIANLLQYRDRTGMIYSPYELQAVKGYDPLTIEKILPFLSFNTEKRIPDLKLKNIVNYSHHDLALRTGLILQERKGFSDSTENGYLGSPYNSLVRYRWRYRDYLSIGFVAQQDAGEPFGKPYQNSGVDFMAGHIALKNYGNLRKLIIGDYHAQFGQGLAMWSSLAFGKSAEAIEIKRYARGFIPFSGSEENRFMRGAAATYRLWDKLDVSAFYSKNKVDANRLIPDSLLPEVVTSFQTTGLHRTENELEDKNANTLTQFGGNLQYRGNSFSLGFTALNSILEKELQAGTQLYQKFRFSGTELTNYSMDFNYIFKRINLFGELAADDQLNLAGTVGFQSNPTDGLYLTLLYRNLSKEYQAIYNAPFGESGNYGEQGTYLGLQWQISQKLLLKSYVDVYQFKWLRFGVNAPSHGRDYMAQLETYFSRFFTAYLRLRHEVQQTTANNETGISQLTNRSRSTFRVHTAYSISAQLKMASRLEYSFYDEDASETGYMLFQDVKYNFLKIPLQLTARYALIDTESFNTRIYAYENDLTYVFSIPPYYGRSSRFYLMASYAINQSIDVQAKFANSHFYDRDEISSGLNTIEGNKLTEIRMQIRLKF</sequence>
<feature type="signal peptide" evidence="1">
    <location>
        <begin position="1"/>
        <end position="18"/>
    </location>
</feature>
<dbReference type="KEGG" id="oho:Oweho_1821"/>
<dbReference type="SUPFAM" id="SSF47781">
    <property type="entry name" value="RuvA domain 2-like"/>
    <property type="match status" value="1"/>
</dbReference>
<keyword evidence="1" id="KW-0732">Signal</keyword>
<dbReference type="STRING" id="926562.Oweho_1821"/>
<dbReference type="HOGENOM" id="CLU_024854_0_0_10"/>
<evidence type="ECO:0008006" key="4">
    <source>
        <dbReference type="Google" id="ProtNLM"/>
    </source>
</evidence>
<feature type="chain" id="PRO_5003515344" description="Helix-hairpin-helix domain-containing protein" evidence="1">
    <location>
        <begin position="19"/>
        <end position="677"/>
    </location>
</feature>
<evidence type="ECO:0000313" key="3">
    <source>
        <dbReference type="Proteomes" id="UP000005631"/>
    </source>
</evidence>
<evidence type="ECO:0000256" key="1">
    <source>
        <dbReference type="SAM" id="SignalP"/>
    </source>
</evidence>
<dbReference type="Pfam" id="PF12836">
    <property type="entry name" value="HHH_3"/>
    <property type="match status" value="1"/>
</dbReference>
<dbReference type="InterPro" id="IPR010994">
    <property type="entry name" value="RuvA_2-like"/>
</dbReference>
<gene>
    <name evidence="2" type="ordered locus">Oweho_1821</name>
</gene>
<proteinExistence type="predicted"/>
<evidence type="ECO:0000313" key="2">
    <source>
        <dbReference type="EMBL" id="AEV32801.1"/>
    </source>
</evidence>
<dbReference type="Proteomes" id="UP000005631">
    <property type="component" value="Chromosome"/>
</dbReference>
<dbReference type="eggNOG" id="COG1555">
    <property type="taxonomic scope" value="Bacteria"/>
</dbReference>
<protein>
    <recommendedName>
        <fullName evidence="4">Helix-hairpin-helix domain-containing protein</fullName>
    </recommendedName>
</protein>
<keyword evidence="3" id="KW-1185">Reference proteome</keyword>
<dbReference type="OrthoDB" id="9766750at2"/>
<dbReference type="RefSeq" id="WP_014202157.1">
    <property type="nucleotide sequence ID" value="NC_016599.1"/>
</dbReference>
<dbReference type="AlphaFoldDB" id="G8R186"/>
<name>G8R186_OWEHD</name>
<organism evidence="2 3">
    <name type="scientific">Owenweeksia hongkongensis (strain DSM 17368 / CIP 108786 / JCM 12287 / NRRL B-23963 / UST20020801)</name>
    <dbReference type="NCBI Taxonomy" id="926562"/>
    <lineage>
        <taxon>Bacteria</taxon>
        <taxon>Pseudomonadati</taxon>
        <taxon>Bacteroidota</taxon>
        <taxon>Flavobacteriia</taxon>
        <taxon>Flavobacteriales</taxon>
        <taxon>Owenweeksiaceae</taxon>
        <taxon>Owenweeksia</taxon>
    </lineage>
</organism>
<accession>G8R186</accession>
<dbReference type="EMBL" id="CP003156">
    <property type="protein sequence ID" value="AEV32801.1"/>
    <property type="molecule type" value="Genomic_DNA"/>
</dbReference>